<proteinExistence type="predicted"/>
<gene>
    <name evidence="1" type="ORF">HUT05_15280</name>
</gene>
<reference evidence="1 2" key="1">
    <citation type="submission" date="2020-06" db="EMBL/GenBank/DDBJ databases">
        <title>Genome mining for natural products.</title>
        <authorList>
            <person name="Zhang B."/>
            <person name="Shi J."/>
            <person name="Ge H."/>
        </authorList>
    </citation>
    <scope>NUCLEOTIDE SEQUENCE [LARGE SCALE GENOMIC DNA]</scope>
    <source>
        <strain evidence="1 2">NA02069</strain>
    </source>
</reference>
<dbReference type="RefSeq" id="WP_176575453.1">
    <property type="nucleotide sequence ID" value="NZ_CP056041.1"/>
</dbReference>
<dbReference type="EMBL" id="CP056041">
    <property type="protein sequence ID" value="QKZ18613.1"/>
    <property type="molecule type" value="Genomic_DNA"/>
</dbReference>
<organism evidence="1 2">
    <name type="scientific">Streptomyces chartreusis</name>
    <dbReference type="NCBI Taxonomy" id="1969"/>
    <lineage>
        <taxon>Bacteria</taxon>
        <taxon>Bacillati</taxon>
        <taxon>Actinomycetota</taxon>
        <taxon>Actinomycetes</taxon>
        <taxon>Kitasatosporales</taxon>
        <taxon>Streptomycetaceae</taxon>
        <taxon>Streptomyces</taxon>
    </lineage>
</organism>
<accession>A0A7H8T556</accession>
<evidence type="ECO:0000313" key="2">
    <source>
        <dbReference type="Proteomes" id="UP000509418"/>
    </source>
</evidence>
<protein>
    <submittedName>
        <fullName evidence="1">Uncharacterized protein</fullName>
    </submittedName>
</protein>
<sequence>MLSSLFARRPAAPDPATWTPQGTTVVQRYRNALGEREGAVVLVYAGNGARDTGYYAAACLGCTYRAASSGTRARLTEKEAADLANEHATGCRAMNRGVPAAPSTAHAANIVRDRLWGLRPHGTTHPHYVDLIDFHADRVDLQCPEAFITQVMLHLVSSEPNFLASGSYDTGPGTRFRVLPHPRRR</sequence>
<evidence type="ECO:0000313" key="1">
    <source>
        <dbReference type="EMBL" id="QKZ18613.1"/>
    </source>
</evidence>
<dbReference type="Proteomes" id="UP000509418">
    <property type="component" value="Chromosome"/>
</dbReference>
<name>A0A7H8T556_STRCX</name>
<dbReference type="AlphaFoldDB" id="A0A7H8T556"/>
<keyword evidence="2" id="KW-1185">Reference proteome</keyword>